<dbReference type="InterPro" id="IPR036721">
    <property type="entry name" value="RCK_C_sf"/>
</dbReference>
<organism evidence="5 6">
    <name type="scientific">Leptospirillum ferrooxidans (strain C2-3)</name>
    <dbReference type="NCBI Taxonomy" id="1162668"/>
    <lineage>
        <taxon>Bacteria</taxon>
        <taxon>Pseudomonadati</taxon>
        <taxon>Nitrospirota</taxon>
        <taxon>Nitrospiria</taxon>
        <taxon>Nitrospirales</taxon>
        <taxon>Nitrospiraceae</taxon>
        <taxon>Leptospirillum</taxon>
    </lineage>
</organism>
<keyword evidence="2" id="KW-0472">Membrane</keyword>
<keyword evidence="6" id="KW-1185">Reference proteome</keyword>
<protein>
    <submittedName>
        <fullName evidence="5">Putative potassium channel protein</fullName>
    </submittedName>
</protein>
<dbReference type="eggNOG" id="COG1226">
    <property type="taxonomic scope" value="Bacteria"/>
</dbReference>
<evidence type="ECO:0000256" key="2">
    <source>
        <dbReference type="SAM" id="Phobius"/>
    </source>
</evidence>
<dbReference type="SUPFAM" id="SSF116726">
    <property type="entry name" value="TrkA C-terminal domain-like"/>
    <property type="match status" value="1"/>
</dbReference>
<evidence type="ECO:0000313" key="5">
    <source>
        <dbReference type="EMBL" id="BAM07790.1"/>
    </source>
</evidence>
<dbReference type="EMBL" id="AP012342">
    <property type="protein sequence ID" value="BAM07790.1"/>
    <property type="molecule type" value="Genomic_DNA"/>
</dbReference>
<dbReference type="PROSITE" id="PS51201">
    <property type="entry name" value="RCK_N"/>
    <property type="match status" value="1"/>
</dbReference>
<dbReference type="InterPro" id="IPR013099">
    <property type="entry name" value="K_chnl_dom"/>
</dbReference>
<feature type="transmembrane region" description="Helical" evidence="2">
    <location>
        <begin position="79"/>
        <end position="97"/>
    </location>
</feature>
<gene>
    <name evidence="5" type="primary">trkA</name>
    <name evidence="5" type="ordered locus">LFE_2117</name>
</gene>
<dbReference type="InterPro" id="IPR003148">
    <property type="entry name" value="RCK_N"/>
</dbReference>
<keyword evidence="5" id="KW-0813">Transport</keyword>
<dbReference type="Pfam" id="PF02254">
    <property type="entry name" value="TrkA_N"/>
    <property type="match status" value="1"/>
</dbReference>
<dbReference type="Gene3D" id="3.30.70.1450">
    <property type="entry name" value="Regulator of K+ conductance, C-terminal domain"/>
    <property type="match status" value="1"/>
</dbReference>
<dbReference type="SUPFAM" id="SSF51735">
    <property type="entry name" value="NAD(P)-binding Rossmann-fold domains"/>
    <property type="match status" value="1"/>
</dbReference>
<dbReference type="Gene3D" id="1.10.287.70">
    <property type="match status" value="1"/>
</dbReference>
<sequence>MLNQPDIPRLVQTSDQGSLEPLQRLYIAIGVLLLLLGLGTGGYMELEGWSFSDALFMSVITLSTVGYQTVHHLDVRGEYFTIILIVTGVGTVGYAIATLSELVLEGHVYKLLGGRRMDRKIAALKDHIIVCGYGKIGSLVSEGLHVRNIPFLVIEENPVNVQEAIAKGYLVLSGNAADEEVLRQAGVIRARSLLVTLTSRPAESVYVTMSSRLENPDMTIIAMATDPKAESKLLRAGATKVVSPFALGSHRMILALTRPTLLDVIDIIAGKGDTGLALEEIPVPQNSPFIGMTVERFSRSLMIKSHVVAILKSGESALMLPSAETILSAGDQMVMIGERLELDRIAMELSGMAAI</sequence>
<dbReference type="KEGG" id="lfc:LFE_2117"/>
<dbReference type="PROSITE" id="PS51202">
    <property type="entry name" value="RCK_C"/>
    <property type="match status" value="1"/>
</dbReference>
<name>I0IR91_LEPFC</name>
<dbReference type="InterPro" id="IPR006037">
    <property type="entry name" value="RCK_C"/>
</dbReference>
<dbReference type="Pfam" id="PF02080">
    <property type="entry name" value="TrkA_C"/>
    <property type="match status" value="1"/>
</dbReference>
<feature type="transmembrane region" description="Helical" evidence="2">
    <location>
        <begin position="49"/>
        <end position="67"/>
    </location>
</feature>
<dbReference type="HOGENOM" id="CLU_050982_0_1_0"/>
<dbReference type="Pfam" id="PF07885">
    <property type="entry name" value="Ion_trans_2"/>
    <property type="match status" value="1"/>
</dbReference>
<dbReference type="SUPFAM" id="SSF81324">
    <property type="entry name" value="Voltage-gated potassium channels"/>
    <property type="match status" value="1"/>
</dbReference>
<reference evidence="6" key="2">
    <citation type="submission" date="2012-03" db="EMBL/GenBank/DDBJ databases">
        <title>The complete genome sequence of the pioneer microbe on fresh volcanic deposit, Leptospirillum ferrooxidans strain C2-3.</title>
        <authorList>
            <person name="Fujimura R."/>
            <person name="Sato Y."/>
            <person name="Nishizawa T."/>
            <person name="Nanba K."/>
            <person name="Oshima K."/>
            <person name="Hattori M."/>
            <person name="Kamijo T."/>
            <person name="Ohta H."/>
        </authorList>
    </citation>
    <scope>NUCLEOTIDE SEQUENCE [LARGE SCALE GENOMIC DNA]</scope>
    <source>
        <strain evidence="6">C2-3</strain>
    </source>
</reference>
<feature type="domain" description="RCK N-terminal" evidence="3">
    <location>
        <begin position="125"/>
        <end position="243"/>
    </location>
</feature>
<evidence type="ECO:0000256" key="1">
    <source>
        <dbReference type="ARBA" id="ARBA00004651"/>
    </source>
</evidence>
<dbReference type="STRING" id="1162668.LFE_2117"/>
<keyword evidence="5" id="KW-0407">Ion channel</keyword>
<dbReference type="InterPro" id="IPR050721">
    <property type="entry name" value="Trk_Ktr_HKT_K-transport"/>
</dbReference>
<comment type="subcellular location">
    <subcellularLocation>
        <location evidence="1">Cell membrane</location>
        <topology evidence="1">Multi-pass membrane protein</topology>
    </subcellularLocation>
</comment>
<dbReference type="GO" id="GO:0006813">
    <property type="term" value="P:potassium ion transport"/>
    <property type="evidence" value="ECO:0007669"/>
    <property type="project" value="InterPro"/>
</dbReference>
<accession>I0IR91</accession>
<dbReference type="PANTHER" id="PTHR43833">
    <property type="entry name" value="POTASSIUM CHANNEL PROTEIN 2-RELATED-RELATED"/>
    <property type="match status" value="1"/>
</dbReference>
<dbReference type="GO" id="GO:0005886">
    <property type="term" value="C:plasma membrane"/>
    <property type="evidence" value="ECO:0007669"/>
    <property type="project" value="UniProtKB-SubCell"/>
</dbReference>
<reference evidence="5 6" key="1">
    <citation type="journal article" date="2012" name="J. Bacteriol.">
        <title>Complete Genome Sequence of Leptospirillum ferrooxidans Strain C2-3, Isolated from a Fresh Volcanic Ash Deposit on the Island of Miyake, Japan.</title>
        <authorList>
            <person name="Fujimura R."/>
            <person name="Sato Y."/>
            <person name="Nishizawa T."/>
            <person name="Oshima K."/>
            <person name="Kim S.-W."/>
            <person name="Hattori M."/>
            <person name="Kamijo T."/>
            <person name="Ohta H."/>
        </authorList>
    </citation>
    <scope>NUCLEOTIDE SEQUENCE [LARGE SCALE GENOMIC DNA]</scope>
    <source>
        <strain evidence="5 6">C2-3</strain>
    </source>
</reference>
<dbReference type="InterPro" id="IPR036291">
    <property type="entry name" value="NAD(P)-bd_dom_sf"/>
</dbReference>
<keyword evidence="2" id="KW-0812">Transmembrane</keyword>
<dbReference type="AlphaFoldDB" id="I0IR91"/>
<feature type="domain" description="RCK C-terminal" evidence="4">
    <location>
        <begin position="262"/>
        <end position="351"/>
    </location>
</feature>
<dbReference type="eggNOG" id="COG0490">
    <property type="taxonomic scope" value="Bacteria"/>
</dbReference>
<evidence type="ECO:0000259" key="4">
    <source>
        <dbReference type="PROSITE" id="PS51202"/>
    </source>
</evidence>
<feature type="transmembrane region" description="Helical" evidence="2">
    <location>
        <begin position="25"/>
        <end position="43"/>
    </location>
</feature>
<dbReference type="Proteomes" id="UP000007382">
    <property type="component" value="Chromosome"/>
</dbReference>
<dbReference type="PANTHER" id="PTHR43833:SF9">
    <property type="entry name" value="POTASSIUM CHANNEL PROTEIN YUGO-RELATED"/>
    <property type="match status" value="1"/>
</dbReference>
<proteinExistence type="predicted"/>
<evidence type="ECO:0000313" key="6">
    <source>
        <dbReference type="Proteomes" id="UP000007382"/>
    </source>
</evidence>
<dbReference type="RefSeq" id="WP_014450273.1">
    <property type="nucleotide sequence ID" value="NC_017094.1"/>
</dbReference>
<evidence type="ECO:0000259" key="3">
    <source>
        <dbReference type="PROSITE" id="PS51201"/>
    </source>
</evidence>
<dbReference type="GO" id="GO:0008324">
    <property type="term" value="F:monoatomic cation transmembrane transporter activity"/>
    <property type="evidence" value="ECO:0007669"/>
    <property type="project" value="InterPro"/>
</dbReference>
<keyword evidence="5" id="KW-0406">Ion transport</keyword>
<dbReference type="PATRIC" id="fig|1162668.3.peg.2507"/>
<dbReference type="Gene3D" id="3.40.50.720">
    <property type="entry name" value="NAD(P)-binding Rossmann-like Domain"/>
    <property type="match status" value="1"/>
</dbReference>
<keyword evidence="2" id="KW-1133">Transmembrane helix</keyword>